<dbReference type="PROSITE" id="PS50113">
    <property type="entry name" value="PAC"/>
    <property type="match status" value="1"/>
</dbReference>
<sequence>MVMKDSSFVKKLDHVYEELDIYRSVMEYSSDLISLLSQEGKFVYASPASFKLLGYDPQELIDLSFYDFCHPEDLEKLRIFLTRMQRKDFATITYRTRRREGDYIWLESTAHSIHTNQTEEAKYLCISRDITDRKLAEEEIKESEEKYRLLVEHSHDTIGVLTNEGFCIYINETGKKLLGITGKGEVIGKSITNFIHPDDHRTFNKFIARNREGRFPTSEIFELQVVRPDLESKQVEMKLIPTLYKGRRTQQMIIRDITDRKKTEEMLQKAEKLSVVGQLAAGIAHEIRNPLTAIKGFTQLLNGDNENDYVDVILNELDRVETIVSDLLVLAKPQIVNLEHVDLSELLKSVATLLNTQAILHKVEIETVIFKPKSLHIDGERDKLKQVFINIVKNAIEAMPDGGKIVIKAMTAQKGKISIQIIDQGTGIPPGRLEKLGEPFYSTKEKGTGLGLMICNKIIKNHRGSLNIKSKLNEGTIVEILLPKNLKTKQM</sequence>
<dbReference type="NCBIfam" id="TIGR00229">
    <property type="entry name" value="sensory_box"/>
    <property type="match status" value="2"/>
</dbReference>
<dbReference type="InterPro" id="IPR035965">
    <property type="entry name" value="PAS-like_dom_sf"/>
</dbReference>
<evidence type="ECO:0000256" key="5">
    <source>
        <dbReference type="ARBA" id="ARBA00022741"/>
    </source>
</evidence>
<keyword evidence="10" id="KW-0175">Coiled coil</keyword>
<feature type="domain" description="PAC" evidence="13">
    <location>
        <begin position="90"/>
        <end position="142"/>
    </location>
</feature>
<dbReference type="Pfam" id="PF00989">
    <property type="entry name" value="PAS"/>
    <property type="match status" value="1"/>
</dbReference>
<comment type="catalytic activity">
    <reaction evidence="1">
        <text>ATP + protein L-histidine = ADP + protein N-phospho-L-histidine.</text>
        <dbReference type="EC" id="2.7.13.3"/>
    </reaction>
</comment>
<dbReference type="Gene3D" id="3.30.565.10">
    <property type="entry name" value="Histidine kinase-like ATPase, C-terminal domain"/>
    <property type="match status" value="1"/>
</dbReference>
<dbReference type="SUPFAM" id="SSF55874">
    <property type="entry name" value="ATPase domain of HSP90 chaperone/DNA topoisomerase II/histidine kinase"/>
    <property type="match status" value="1"/>
</dbReference>
<dbReference type="InterPro" id="IPR001610">
    <property type="entry name" value="PAC"/>
</dbReference>
<dbReference type="PRINTS" id="PR00344">
    <property type="entry name" value="BCTRLSENSOR"/>
</dbReference>
<dbReference type="GO" id="GO:0005524">
    <property type="term" value="F:ATP binding"/>
    <property type="evidence" value="ECO:0007669"/>
    <property type="project" value="UniProtKB-KW"/>
</dbReference>
<dbReference type="InterPro" id="IPR013767">
    <property type="entry name" value="PAS_fold"/>
</dbReference>
<dbReference type="FunFam" id="1.10.287.130:FF:000040">
    <property type="entry name" value="PAS domain-containing sensor histidine kinase"/>
    <property type="match status" value="1"/>
</dbReference>
<feature type="domain" description="PAS" evidence="12">
    <location>
        <begin position="18"/>
        <end position="88"/>
    </location>
</feature>
<keyword evidence="3" id="KW-0597">Phosphoprotein</keyword>
<dbReference type="Pfam" id="PF00512">
    <property type="entry name" value="HisKA"/>
    <property type="match status" value="1"/>
</dbReference>
<dbReference type="EMBL" id="SWLG01000035">
    <property type="protein sequence ID" value="TLS34946.1"/>
    <property type="molecule type" value="Genomic_DNA"/>
</dbReference>
<dbReference type="InterPro" id="IPR003594">
    <property type="entry name" value="HATPase_dom"/>
</dbReference>
<dbReference type="GO" id="GO:0030435">
    <property type="term" value="P:sporulation resulting in formation of a cellular spore"/>
    <property type="evidence" value="ECO:0007669"/>
    <property type="project" value="UniProtKB-KW"/>
</dbReference>
<evidence type="ECO:0000313" key="15">
    <source>
        <dbReference type="Proteomes" id="UP000308230"/>
    </source>
</evidence>
<dbReference type="CDD" id="cd00075">
    <property type="entry name" value="HATPase"/>
    <property type="match status" value="1"/>
</dbReference>
<accession>A0A5R9EXQ0</accession>
<evidence type="ECO:0000256" key="2">
    <source>
        <dbReference type="ARBA" id="ARBA00012438"/>
    </source>
</evidence>
<dbReference type="InterPro" id="IPR013655">
    <property type="entry name" value="PAS_fold_3"/>
</dbReference>
<dbReference type="InterPro" id="IPR005467">
    <property type="entry name" value="His_kinase_dom"/>
</dbReference>
<dbReference type="SMART" id="SM00387">
    <property type="entry name" value="HATPase_c"/>
    <property type="match status" value="1"/>
</dbReference>
<dbReference type="SMART" id="SM00091">
    <property type="entry name" value="PAS"/>
    <property type="match status" value="2"/>
</dbReference>
<dbReference type="CDD" id="cd00082">
    <property type="entry name" value="HisKA"/>
    <property type="match status" value="1"/>
</dbReference>
<keyword evidence="6" id="KW-0418">Kinase</keyword>
<evidence type="ECO:0000313" key="14">
    <source>
        <dbReference type="EMBL" id="TLS34946.1"/>
    </source>
</evidence>
<proteinExistence type="predicted"/>
<dbReference type="SUPFAM" id="SSF47384">
    <property type="entry name" value="Homodimeric domain of signal transducing histidine kinase"/>
    <property type="match status" value="1"/>
</dbReference>
<organism evidence="14 15">
    <name type="scientific">Exobacillus caeni</name>
    <dbReference type="NCBI Taxonomy" id="2574798"/>
    <lineage>
        <taxon>Bacteria</taxon>
        <taxon>Bacillati</taxon>
        <taxon>Bacillota</taxon>
        <taxon>Bacilli</taxon>
        <taxon>Bacillales</taxon>
        <taxon>Guptibacillaceae</taxon>
        <taxon>Exobacillus</taxon>
    </lineage>
</organism>
<keyword evidence="15" id="KW-1185">Reference proteome</keyword>
<evidence type="ECO:0000259" key="13">
    <source>
        <dbReference type="PROSITE" id="PS50113"/>
    </source>
</evidence>
<feature type="domain" description="PAS" evidence="12">
    <location>
        <begin position="143"/>
        <end position="214"/>
    </location>
</feature>
<keyword evidence="4" id="KW-0808">Transferase</keyword>
<dbReference type="AlphaFoldDB" id="A0A5R9EXQ0"/>
<evidence type="ECO:0000256" key="7">
    <source>
        <dbReference type="ARBA" id="ARBA00022840"/>
    </source>
</evidence>
<keyword evidence="7" id="KW-0067">ATP-binding</keyword>
<dbReference type="Gene3D" id="1.10.287.130">
    <property type="match status" value="1"/>
</dbReference>
<dbReference type="GO" id="GO:0000155">
    <property type="term" value="F:phosphorelay sensor kinase activity"/>
    <property type="evidence" value="ECO:0007669"/>
    <property type="project" value="InterPro"/>
</dbReference>
<comment type="caution">
    <text evidence="14">The sequence shown here is derived from an EMBL/GenBank/DDBJ whole genome shotgun (WGS) entry which is preliminary data.</text>
</comment>
<dbReference type="Pfam" id="PF08447">
    <property type="entry name" value="PAS_3"/>
    <property type="match status" value="1"/>
</dbReference>
<keyword evidence="9" id="KW-0902">Two-component regulatory system</keyword>
<evidence type="ECO:0000256" key="8">
    <source>
        <dbReference type="ARBA" id="ARBA00022969"/>
    </source>
</evidence>
<protein>
    <recommendedName>
        <fullName evidence="2">histidine kinase</fullName>
        <ecNumber evidence="2">2.7.13.3</ecNumber>
    </recommendedName>
</protein>
<dbReference type="InterPro" id="IPR003661">
    <property type="entry name" value="HisK_dim/P_dom"/>
</dbReference>
<dbReference type="EC" id="2.7.13.3" evidence="2"/>
<dbReference type="InterPro" id="IPR000014">
    <property type="entry name" value="PAS"/>
</dbReference>
<gene>
    <name evidence="14" type="ORF">FCL54_23055</name>
</gene>
<dbReference type="Proteomes" id="UP000308230">
    <property type="component" value="Unassembled WGS sequence"/>
</dbReference>
<dbReference type="Pfam" id="PF02518">
    <property type="entry name" value="HATPase_c"/>
    <property type="match status" value="1"/>
</dbReference>
<dbReference type="SMART" id="SM00086">
    <property type="entry name" value="PAC"/>
    <property type="match status" value="2"/>
</dbReference>
<evidence type="ECO:0000256" key="4">
    <source>
        <dbReference type="ARBA" id="ARBA00022679"/>
    </source>
</evidence>
<evidence type="ECO:0000256" key="1">
    <source>
        <dbReference type="ARBA" id="ARBA00000085"/>
    </source>
</evidence>
<name>A0A5R9EXQ0_9BACL</name>
<feature type="domain" description="Histidine kinase" evidence="11">
    <location>
        <begin position="282"/>
        <end position="486"/>
    </location>
</feature>
<dbReference type="SMART" id="SM00388">
    <property type="entry name" value="HisKA"/>
    <property type="match status" value="1"/>
</dbReference>
<dbReference type="PROSITE" id="PS50112">
    <property type="entry name" value="PAS"/>
    <property type="match status" value="2"/>
</dbReference>
<evidence type="ECO:0000256" key="10">
    <source>
        <dbReference type="SAM" id="Coils"/>
    </source>
</evidence>
<feature type="coiled-coil region" evidence="10">
    <location>
        <begin position="126"/>
        <end position="153"/>
    </location>
</feature>
<dbReference type="InterPro" id="IPR036097">
    <property type="entry name" value="HisK_dim/P_sf"/>
</dbReference>
<evidence type="ECO:0000256" key="3">
    <source>
        <dbReference type="ARBA" id="ARBA00022553"/>
    </source>
</evidence>
<dbReference type="SUPFAM" id="SSF55785">
    <property type="entry name" value="PYP-like sensor domain (PAS domain)"/>
    <property type="match status" value="2"/>
</dbReference>
<evidence type="ECO:0000256" key="9">
    <source>
        <dbReference type="ARBA" id="ARBA00023012"/>
    </source>
</evidence>
<dbReference type="OrthoDB" id="9815750at2"/>
<dbReference type="InterPro" id="IPR036890">
    <property type="entry name" value="HATPase_C_sf"/>
</dbReference>
<dbReference type="Gene3D" id="3.30.450.20">
    <property type="entry name" value="PAS domain"/>
    <property type="match status" value="2"/>
</dbReference>
<reference evidence="14 15" key="1">
    <citation type="submission" date="2019-04" db="EMBL/GenBank/DDBJ databases">
        <title>Bacillus caeni sp. nov., a bacterium isolated from mangrove sediment.</title>
        <authorList>
            <person name="Huang H."/>
            <person name="Mo K."/>
            <person name="Hu Y."/>
        </authorList>
    </citation>
    <scope>NUCLEOTIDE SEQUENCE [LARGE SCALE GENOMIC DNA]</scope>
    <source>
        <strain evidence="14 15">HB172195</strain>
    </source>
</reference>
<keyword evidence="5" id="KW-0547">Nucleotide-binding</keyword>
<dbReference type="PANTHER" id="PTHR43065">
    <property type="entry name" value="SENSOR HISTIDINE KINASE"/>
    <property type="match status" value="1"/>
</dbReference>
<dbReference type="InterPro" id="IPR000700">
    <property type="entry name" value="PAS-assoc_C"/>
</dbReference>
<dbReference type="PANTHER" id="PTHR43065:SF34">
    <property type="entry name" value="SPORULATION KINASE A"/>
    <property type="match status" value="1"/>
</dbReference>
<dbReference type="PROSITE" id="PS50109">
    <property type="entry name" value="HIS_KIN"/>
    <property type="match status" value="1"/>
</dbReference>
<evidence type="ECO:0000256" key="6">
    <source>
        <dbReference type="ARBA" id="ARBA00022777"/>
    </source>
</evidence>
<dbReference type="InterPro" id="IPR004358">
    <property type="entry name" value="Sig_transdc_His_kin-like_C"/>
</dbReference>
<dbReference type="CDD" id="cd00130">
    <property type="entry name" value="PAS"/>
    <property type="match status" value="2"/>
</dbReference>
<evidence type="ECO:0000259" key="12">
    <source>
        <dbReference type="PROSITE" id="PS50112"/>
    </source>
</evidence>
<evidence type="ECO:0000259" key="11">
    <source>
        <dbReference type="PROSITE" id="PS50109"/>
    </source>
</evidence>
<keyword evidence="8" id="KW-0749">Sporulation</keyword>